<feature type="chain" id="PRO_5013371787" description="Surface-adhesin protein E-like domain-containing protein" evidence="1">
    <location>
        <begin position="24"/>
        <end position="139"/>
    </location>
</feature>
<name>A0A240E1X0_9BURK</name>
<feature type="signal peptide" evidence="1">
    <location>
        <begin position="1"/>
        <end position="23"/>
    </location>
</feature>
<evidence type="ECO:0000313" key="3">
    <source>
        <dbReference type="EMBL" id="SNX29227.1"/>
    </source>
</evidence>
<accession>A0A240E1X0</accession>
<dbReference type="AlphaFoldDB" id="A0A240E1X0"/>
<keyword evidence="4" id="KW-1185">Reference proteome</keyword>
<feature type="domain" description="Surface-adhesin protein E-like" evidence="2">
    <location>
        <begin position="25"/>
        <end position="137"/>
    </location>
</feature>
<gene>
    <name evidence="3" type="ORF">SAMN06295945_1593</name>
</gene>
<sequence>MRKSRIVLVPLLLVLSYASSAFAEWIDYADASTKGSAVTFSTSSLKQFDDVHYAVTVFTNYNAVQTIELNKRKIQYESKSETQLFGCETQDFALGDYELYQNKNATGSKTVVNQKEIIWNPVAPKTLQMELLRKFCRAI</sequence>
<dbReference type="InterPro" id="IPR031939">
    <property type="entry name" value="Adhesin_E-like"/>
</dbReference>
<dbReference type="EMBL" id="OANS01000004">
    <property type="protein sequence ID" value="SNX29227.1"/>
    <property type="molecule type" value="Genomic_DNA"/>
</dbReference>
<dbReference type="Pfam" id="PF16747">
    <property type="entry name" value="Adhesin_E"/>
    <property type="match status" value="1"/>
</dbReference>
<evidence type="ECO:0000256" key="1">
    <source>
        <dbReference type="SAM" id="SignalP"/>
    </source>
</evidence>
<dbReference type="Proteomes" id="UP000218069">
    <property type="component" value="Unassembled WGS sequence"/>
</dbReference>
<evidence type="ECO:0000313" key="4">
    <source>
        <dbReference type="Proteomes" id="UP000218069"/>
    </source>
</evidence>
<reference evidence="4" key="1">
    <citation type="submission" date="2017-08" db="EMBL/GenBank/DDBJ databases">
        <authorList>
            <person name="Varghese N."/>
            <person name="Submissions S."/>
        </authorList>
    </citation>
    <scope>NUCLEOTIDE SEQUENCE [LARGE SCALE GENOMIC DNA]</scope>
    <source>
        <strain evidence="4">AP-Melu-1000-B4</strain>
    </source>
</reference>
<proteinExistence type="predicted"/>
<protein>
    <recommendedName>
        <fullName evidence="2">Surface-adhesin protein E-like domain-containing protein</fullName>
    </recommendedName>
</protein>
<organism evidence="3 4">
    <name type="scientific">Polynucleobacter meluiroseus</name>
    <dbReference type="NCBI Taxonomy" id="1938814"/>
    <lineage>
        <taxon>Bacteria</taxon>
        <taxon>Pseudomonadati</taxon>
        <taxon>Pseudomonadota</taxon>
        <taxon>Betaproteobacteria</taxon>
        <taxon>Burkholderiales</taxon>
        <taxon>Burkholderiaceae</taxon>
        <taxon>Polynucleobacter</taxon>
    </lineage>
</organism>
<dbReference type="RefSeq" id="WP_096674109.1">
    <property type="nucleotide sequence ID" value="NZ_OANS01000004.1"/>
</dbReference>
<evidence type="ECO:0000259" key="2">
    <source>
        <dbReference type="Pfam" id="PF16747"/>
    </source>
</evidence>
<keyword evidence="1" id="KW-0732">Signal</keyword>